<gene>
    <name evidence="1" type="ORF">QFC24_001052</name>
</gene>
<keyword evidence="2" id="KW-1185">Reference proteome</keyword>
<proteinExistence type="predicted"/>
<accession>A0ACC2XUH0</accession>
<reference evidence="1" key="1">
    <citation type="submission" date="2023-04" db="EMBL/GenBank/DDBJ databases">
        <title>Draft Genome sequencing of Naganishia species isolated from polar environments using Oxford Nanopore Technology.</title>
        <authorList>
            <person name="Leo P."/>
            <person name="Venkateswaran K."/>
        </authorList>
    </citation>
    <scope>NUCLEOTIDE SEQUENCE</scope>
    <source>
        <strain evidence="1">DBVPG 5303</strain>
    </source>
</reference>
<protein>
    <submittedName>
        <fullName evidence="1">Uncharacterized protein</fullName>
    </submittedName>
</protein>
<evidence type="ECO:0000313" key="2">
    <source>
        <dbReference type="Proteomes" id="UP001234202"/>
    </source>
</evidence>
<comment type="caution">
    <text evidence="1">The sequence shown here is derived from an EMBL/GenBank/DDBJ whole genome shotgun (WGS) entry which is preliminary data.</text>
</comment>
<organism evidence="1 2">
    <name type="scientific">Naganishia onofrii</name>
    <dbReference type="NCBI Taxonomy" id="1851511"/>
    <lineage>
        <taxon>Eukaryota</taxon>
        <taxon>Fungi</taxon>
        <taxon>Dikarya</taxon>
        <taxon>Basidiomycota</taxon>
        <taxon>Agaricomycotina</taxon>
        <taxon>Tremellomycetes</taxon>
        <taxon>Filobasidiales</taxon>
        <taxon>Filobasidiaceae</taxon>
        <taxon>Naganishia</taxon>
    </lineage>
</organism>
<dbReference type="Proteomes" id="UP001234202">
    <property type="component" value="Unassembled WGS sequence"/>
</dbReference>
<sequence length="246" mass="27115">MSFSDEFMPDDDDSNSFDALLGLLTPPVSPEKVLKVQDQDRVEVDESFVQQLFGAVQIAQVQALDSSRAPAPAADTAATVDEGSESDAEGEDDPDLLFPDFLGDNQPHEIQPIMLTVDLPVFSIFHTGQTGIDKVVLKCHACEMMKYVNIIINEERRLADAILKQIKDDEKRKAGIPVPKTREPSKTTIERDGARKKKIKELVLLGAAGLTQIENLVPAEQFVKLVVDLQRRETANMFPSDGVSLI</sequence>
<evidence type="ECO:0000313" key="1">
    <source>
        <dbReference type="EMBL" id="KAJ9127642.1"/>
    </source>
</evidence>
<dbReference type="EMBL" id="JASBWV010000002">
    <property type="protein sequence ID" value="KAJ9127642.1"/>
    <property type="molecule type" value="Genomic_DNA"/>
</dbReference>
<name>A0ACC2XUH0_9TREE</name>